<feature type="transmembrane region" description="Helical" evidence="10">
    <location>
        <begin position="381"/>
        <end position="403"/>
    </location>
</feature>
<dbReference type="SFLD" id="SFLDS00003">
    <property type="entry name" value="Haloacid_Dehalogenase"/>
    <property type="match status" value="1"/>
</dbReference>
<dbReference type="SFLD" id="SFLDG00002">
    <property type="entry name" value="C1.7:_P-type_atpase_like"/>
    <property type="match status" value="1"/>
</dbReference>
<dbReference type="InterPro" id="IPR023299">
    <property type="entry name" value="ATPase_P-typ_cyto_dom_N"/>
</dbReference>
<keyword evidence="6 10" id="KW-0067">ATP-binding</keyword>
<dbReference type="SUPFAM" id="SSF56784">
    <property type="entry name" value="HAD-like"/>
    <property type="match status" value="1"/>
</dbReference>
<dbReference type="NCBIfam" id="TIGR01494">
    <property type="entry name" value="ATPase_P-type"/>
    <property type="match status" value="1"/>
</dbReference>
<dbReference type="SFLD" id="SFLDF00027">
    <property type="entry name" value="p-type_atpase"/>
    <property type="match status" value="1"/>
</dbReference>
<dbReference type="PRINTS" id="PR00943">
    <property type="entry name" value="CUATPASE"/>
</dbReference>
<feature type="transmembrane region" description="Helical" evidence="10">
    <location>
        <begin position="228"/>
        <end position="246"/>
    </location>
</feature>
<dbReference type="InterPro" id="IPR001757">
    <property type="entry name" value="P_typ_ATPase"/>
</dbReference>
<feature type="transmembrane region" description="Helical" evidence="10">
    <location>
        <begin position="749"/>
        <end position="771"/>
    </location>
</feature>
<comment type="subcellular location">
    <subcellularLocation>
        <location evidence="10">Cell membrane</location>
    </subcellularLocation>
    <subcellularLocation>
        <location evidence="1">Endomembrane system</location>
        <topology evidence="1">Multi-pass membrane protein</topology>
    </subcellularLocation>
</comment>
<dbReference type="Gene3D" id="3.40.1110.10">
    <property type="entry name" value="Calcium-transporting ATPase, cytoplasmic domain N"/>
    <property type="match status" value="1"/>
</dbReference>
<protein>
    <submittedName>
        <fullName evidence="13">Heavy metal translocating P-type ATPase</fullName>
    </submittedName>
</protein>
<dbReference type="SUPFAM" id="SSF81653">
    <property type="entry name" value="Calcium ATPase, transduction domain A"/>
    <property type="match status" value="1"/>
</dbReference>
<dbReference type="RefSeq" id="WP_377832768.1">
    <property type="nucleotide sequence ID" value="NZ_JBHRSK010000004.1"/>
</dbReference>
<feature type="transmembrane region" description="Helical" evidence="10">
    <location>
        <begin position="724"/>
        <end position="743"/>
    </location>
</feature>
<comment type="caution">
    <text evidence="13">The sequence shown here is derived from an EMBL/GenBank/DDBJ whole genome shotgun (WGS) entry which is preliminary data.</text>
</comment>
<dbReference type="EMBL" id="JBHRSK010000004">
    <property type="protein sequence ID" value="MFC2968094.1"/>
    <property type="molecule type" value="Genomic_DNA"/>
</dbReference>
<feature type="transmembrane region" description="Helical" evidence="10">
    <location>
        <begin position="409"/>
        <end position="432"/>
    </location>
</feature>
<keyword evidence="14" id="KW-1185">Reference proteome</keyword>
<dbReference type="InterPro" id="IPR011017">
    <property type="entry name" value="TRASH_dom"/>
</dbReference>
<dbReference type="Gene3D" id="1.10.620.20">
    <property type="entry name" value="Ribonucleotide Reductase, subunit A"/>
    <property type="match status" value="1"/>
</dbReference>
<dbReference type="Pfam" id="PF00122">
    <property type="entry name" value="E1-E2_ATPase"/>
    <property type="match status" value="1"/>
</dbReference>
<dbReference type="InterPro" id="IPR036412">
    <property type="entry name" value="HAD-like_sf"/>
</dbReference>
<dbReference type="PANTHER" id="PTHR43520:SF8">
    <property type="entry name" value="P-TYPE CU(+) TRANSPORTER"/>
    <property type="match status" value="1"/>
</dbReference>
<dbReference type="InterPro" id="IPR009078">
    <property type="entry name" value="Ferritin-like_SF"/>
</dbReference>
<dbReference type="Proteomes" id="UP001595443">
    <property type="component" value="Unassembled WGS sequence"/>
</dbReference>
<name>A0ABV7AFG2_9RHOB</name>
<dbReference type="InterPro" id="IPR027256">
    <property type="entry name" value="P-typ_ATPase_IB"/>
</dbReference>
<evidence type="ECO:0000313" key="13">
    <source>
        <dbReference type="EMBL" id="MFC2968094.1"/>
    </source>
</evidence>
<dbReference type="InterPro" id="IPR059000">
    <property type="entry name" value="ATPase_P-type_domA"/>
</dbReference>
<evidence type="ECO:0000256" key="6">
    <source>
        <dbReference type="ARBA" id="ARBA00022840"/>
    </source>
</evidence>
<evidence type="ECO:0000256" key="5">
    <source>
        <dbReference type="ARBA" id="ARBA00022741"/>
    </source>
</evidence>
<feature type="domain" description="TRASH" evidence="12">
    <location>
        <begin position="23"/>
        <end position="61"/>
    </location>
</feature>
<dbReference type="InterPro" id="IPR008250">
    <property type="entry name" value="ATPase_P-typ_transduc_dom_A_sf"/>
</dbReference>
<dbReference type="SMART" id="SM00746">
    <property type="entry name" value="TRASH"/>
    <property type="match status" value="1"/>
</dbReference>
<keyword evidence="5 10" id="KW-0547">Nucleotide-binding</keyword>
<comment type="similarity">
    <text evidence="2 10">Belongs to the cation transport ATPase (P-type) (TC 3.A.3) family. Type IB subfamily.</text>
</comment>
<dbReference type="SUPFAM" id="SSF47240">
    <property type="entry name" value="Ferritin-like"/>
    <property type="match status" value="1"/>
</dbReference>
<feature type="transmembrane region" description="Helical" evidence="10">
    <location>
        <begin position="156"/>
        <end position="173"/>
    </location>
</feature>
<dbReference type="InterPro" id="IPR023298">
    <property type="entry name" value="ATPase_P-typ_TM_dom_sf"/>
</dbReference>
<feature type="region of interest" description="Disordered" evidence="11">
    <location>
        <begin position="1"/>
        <end position="37"/>
    </location>
</feature>
<keyword evidence="10" id="KW-1003">Cell membrane</keyword>
<evidence type="ECO:0000259" key="12">
    <source>
        <dbReference type="SMART" id="SM00746"/>
    </source>
</evidence>
<dbReference type="InterPro" id="IPR007029">
    <property type="entry name" value="YHS_dom"/>
</dbReference>
<dbReference type="InterPro" id="IPR044492">
    <property type="entry name" value="P_typ_ATPase_HD_dom"/>
</dbReference>
<gene>
    <name evidence="13" type="ORF">ACFOES_08315</name>
</gene>
<evidence type="ECO:0000256" key="7">
    <source>
        <dbReference type="ARBA" id="ARBA00022967"/>
    </source>
</evidence>
<evidence type="ECO:0000256" key="3">
    <source>
        <dbReference type="ARBA" id="ARBA00022692"/>
    </source>
</evidence>
<dbReference type="InterPro" id="IPR012348">
    <property type="entry name" value="RNR-like"/>
</dbReference>
<sequence>MSEHAHHSHHHHAAAQGGDSVTDPVCGMTVTPGPDTPSETFGGETFHFCSDKCHDTFKADPWFYASGNAARQGGTVAPGTQWTCPMHPEIVRDEPGACPICGMALEPIVPSDEPSDELTDFTRRLWISAGAAVPLIVLTMGGMVGLPIRDWIGHQLSSYIEFVLATPIVLWAARPFFQRGWQSILNRSPNMWTLISLGVGAAYLYSLVATFLPGVFPAEYRSGEGVGTYFEASVVIVALIFVGQVLELRARERTGDAIRALLDLAPKTARRVLPDGSEYDAPLENVMAGDRLRVRPGDSIPVDAKVIEGRSSVDESMITGEPVPVEKEAGDSVTGGTINGTGALVIEAEKVGADTVLSQIVSMVSNARRSRAPIQGLADKVSAVFVPTVVGCALLAFVVWLIFGPQPALAFAIAAAVSVLIIACPCALGLATPISITTAAGRGAQAGVLIKDAEALERMARIDTVIVDKTGTLTEGAPKLTDVVALDGSEDEVLRLAAGIERGSEHPLAEAIVAGAKDRGIDPPRTEDFEAVTGKGVQGTIDGTRVALGNAAMMRDLGLDPSKAEETADDLRAEGKTVMYLASGEALAGLIAVADPIKETTAQAIRDLHAAGLTVIMATGDNERTARAVAGKLGIDEVRAGVLPADKAALVDELHKRGAYVAMAGDGVNDAPALAAADVGIAMGTGADVAVESAGITLLGGDLAGLVRARKLARATLRNIKQNLFFAFVYNSLGVPLAAGILYPVFGLLLSPMIAAAAMSMSSVSVIGNALRLRGVKL</sequence>
<proteinExistence type="inferred from homology"/>
<evidence type="ECO:0000256" key="1">
    <source>
        <dbReference type="ARBA" id="ARBA00004127"/>
    </source>
</evidence>
<dbReference type="InterPro" id="IPR045800">
    <property type="entry name" value="HMBD"/>
</dbReference>
<keyword evidence="3 10" id="KW-0812">Transmembrane</keyword>
<dbReference type="InterPro" id="IPR023214">
    <property type="entry name" value="HAD_sf"/>
</dbReference>
<dbReference type="Gene3D" id="2.70.150.10">
    <property type="entry name" value="Calcium-transporting ATPase, cytoplasmic transduction domain A"/>
    <property type="match status" value="1"/>
</dbReference>
<keyword evidence="4 10" id="KW-0479">Metal-binding</keyword>
<dbReference type="Pfam" id="PF04945">
    <property type="entry name" value="YHS"/>
    <property type="match status" value="1"/>
</dbReference>
<reference evidence="14" key="1">
    <citation type="journal article" date="2019" name="Int. J. Syst. Evol. Microbiol.">
        <title>The Global Catalogue of Microorganisms (GCM) 10K type strain sequencing project: providing services to taxonomists for standard genome sequencing and annotation.</title>
        <authorList>
            <consortium name="The Broad Institute Genomics Platform"/>
            <consortium name="The Broad Institute Genome Sequencing Center for Infectious Disease"/>
            <person name="Wu L."/>
            <person name="Ma J."/>
        </authorList>
    </citation>
    <scope>NUCLEOTIDE SEQUENCE [LARGE SCALE GENOMIC DNA]</scope>
    <source>
        <strain evidence="14">KCTC 62192</strain>
    </source>
</reference>
<feature type="compositionally biased region" description="Basic residues" evidence="11">
    <location>
        <begin position="1"/>
        <end position="13"/>
    </location>
</feature>
<dbReference type="CDD" id="cd02094">
    <property type="entry name" value="P-type_ATPase_Cu-like"/>
    <property type="match status" value="1"/>
</dbReference>
<dbReference type="Pfam" id="PF19335">
    <property type="entry name" value="HMBD"/>
    <property type="match status" value="1"/>
</dbReference>
<evidence type="ECO:0000313" key="14">
    <source>
        <dbReference type="Proteomes" id="UP001595443"/>
    </source>
</evidence>
<feature type="transmembrane region" description="Helical" evidence="10">
    <location>
        <begin position="125"/>
        <end position="144"/>
    </location>
</feature>
<keyword evidence="9 10" id="KW-0472">Membrane</keyword>
<evidence type="ECO:0000256" key="9">
    <source>
        <dbReference type="ARBA" id="ARBA00023136"/>
    </source>
</evidence>
<dbReference type="Gene3D" id="3.40.50.1000">
    <property type="entry name" value="HAD superfamily/HAD-like"/>
    <property type="match status" value="1"/>
</dbReference>
<dbReference type="Pfam" id="PF00702">
    <property type="entry name" value="Hydrolase"/>
    <property type="match status" value="1"/>
</dbReference>
<dbReference type="InterPro" id="IPR018303">
    <property type="entry name" value="ATPase_P-typ_P_site"/>
</dbReference>
<evidence type="ECO:0000256" key="10">
    <source>
        <dbReference type="RuleBase" id="RU362081"/>
    </source>
</evidence>
<evidence type="ECO:0000256" key="2">
    <source>
        <dbReference type="ARBA" id="ARBA00006024"/>
    </source>
</evidence>
<evidence type="ECO:0000256" key="8">
    <source>
        <dbReference type="ARBA" id="ARBA00022989"/>
    </source>
</evidence>
<dbReference type="NCBIfam" id="TIGR01525">
    <property type="entry name" value="ATPase-IB_hvy"/>
    <property type="match status" value="1"/>
</dbReference>
<keyword evidence="7" id="KW-1278">Translocase</keyword>
<dbReference type="PRINTS" id="PR00119">
    <property type="entry name" value="CATATPASE"/>
</dbReference>
<dbReference type="PANTHER" id="PTHR43520">
    <property type="entry name" value="ATP7, ISOFORM B"/>
    <property type="match status" value="1"/>
</dbReference>
<dbReference type="SUPFAM" id="SSF81665">
    <property type="entry name" value="Calcium ATPase, transmembrane domain M"/>
    <property type="match status" value="1"/>
</dbReference>
<organism evidence="13 14">
    <name type="scientific">Acidimangrovimonas pyrenivorans</name>
    <dbReference type="NCBI Taxonomy" id="2030798"/>
    <lineage>
        <taxon>Bacteria</taxon>
        <taxon>Pseudomonadati</taxon>
        <taxon>Pseudomonadota</taxon>
        <taxon>Alphaproteobacteria</taxon>
        <taxon>Rhodobacterales</taxon>
        <taxon>Paracoccaceae</taxon>
        <taxon>Acidimangrovimonas</taxon>
    </lineage>
</organism>
<evidence type="ECO:0000256" key="11">
    <source>
        <dbReference type="SAM" id="MobiDB-lite"/>
    </source>
</evidence>
<evidence type="ECO:0000256" key="4">
    <source>
        <dbReference type="ARBA" id="ARBA00022723"/>
    </source>
</evidence>
<accession>A0ABV7AFG2</accession>
<dbReference type="NCBIfam" id="TIGR01511">
    <property type="entry name" value="ATPase-IB1_Cu"/>
    <property type="match status" value="1"/>
</dbReference>
<dbReference type="PROSITE" id="PS00154">
    <property type="entry name" value="ATPASE_E1_E2"/>
    <property type="match status" value="1"/>
</dbReference>
<keyword evidence="8 10" id="KW-1133">Transmembrane helix</keyword>
<feature type="transmembrane region" description="Helical" evidence="10">
    <location>
        <begin position="194"/>
        <end position="216"/>
    </location>
</feature>